<dbReference type="EC" id="2.7.1.26" evidence="15"/>
<dbReference type="Pfam" id="PF06574">
    <property type="entry name" value="FAD_syn"/>
    <property type="match status" value="1"/>
</dbReference>
<dbReference type="Proteomes" id="UP001165395">
    <property type="component" value="Unassembled WGS sequence"/>
</dbReference>
<comment type="catalytic activity">
    <reaction evidence="13 15">
        <text>riboflavin + ATP = FMN + ADP + H(+)</text>
        <dbReference type="Rhea" id="RHEA:14357"/>
        <dbReference type="ChEBI" id="CHEBI:15378"/>
        <dbReference type="ChEBI" id="CHEBI:30616"/>
        <dbReference type="ChEBI" id="CHEBI:57986"/>
        <dbReference type="ChEBI" id="CHEBI:58210"/>
        <dbReference type="ChEBI" id="CHEBI:456216"/>
        <dbReference type="EC" id="2.7.1.26"/>
    </reaction>
</comment>
<dbReference type="NCBIfam" id="NF004159">
    <property type="entry name" value="PRK05627.1-2"/>
    <property type="match status" value="1"/>
</dbReference>
<comment type="catalytic activity">
    <reaction evidence="14 15">
        <text>FMN + ATP + H(+) = FAD + diphosphate</text>
        <dbReference type="Rhea" id="RHEA:17237"/>
        <dbReference type="ChEBI" id="CHEBI:15378"/>
        <dbReference type="ChEBI" id="CHEBI:30616"/>
        <dbReference type="ChEBI" id="CHEBI:33019"/>
        <dbReference type="ChEBI" id="CHEBI:57692"/>
        <dbReference type="ChEBI" id="CHEBI:58210"/>
        <dbReference type="EC" id="2.7.7.2"/>
    </reaction>
</comment>
<dbReference type="InterPro" id="IPR023468">
    <property type="entry name" value="Riboflavin_kinase"/>
</dbReference>
<keyword evidence="8 15" id="KW-0547">Nucleotide-binding</keyword>
<dbReference type="Pfam" id="PF01687">
    <property type="entry name" value="Flavokinase"/>
    <property type="match status" value="1"/>
</dbReference>
<organism evidence="17 18">
    <name type="scientific">Leeia speluncae</name>
    <dbReference type="NCBI Taxonomy" id="2884804"/>
    <lineage>
        <taxon>Bacteria</taxon>
        <taxon>Pseudomonadati</taxon>
        <taxon>Pseudomonadota</taxon>
        <taxon>Betaproteobacteria</taxon>
        <taxon>Neisseriales</taxon>
        <taxon>Leeiaceae</taxon>
        <taxon>Leeia</taxon>
    </lineage>
</organism>
<dbReference type="Gene3D" id="2.40.30.30">
    <property type="entry name" value="Riboflavin kinase-like"/>
    <property type="match status" value="1"/>
</dbReference>
<dbReference type="SUPFAM" id="SSF82114">
    <property type="entry name" value="Riboflavin kinase-like"/>
    <property type="match status" value="1"/>
</dbReference>
<dbReference type="InterPro" id="IPR014729">
    <property type="entry name" value="Rossmann-like_a/b/a_fold"/>
</dbReference>
<name>A0ABS8D5S1_9NEIS</name>
<evidence type="ECO:0000256" key="14">
    <source>
        <dbReference type="ARBA" id="ARBA00049494"/>
    </source>
</evidence>
<evidence type="ECO:0000313" key="17">
    <source>
        <dbReference type="EMBL" id="MCB6183565.1"/>
    </source>
</evidence>
<comment type="similarity">
    <text evidence="15">Belongs to the ribF family.</text>
</comment>
<evidence type="ECO:0000256" key="15">
    <source>
        <dbReference type="PIRNR" id="PIRNR004491"/>
    </source>
</evidence>
<keyword evidence="7 15" id="KW-0548">Nucleotidyltransferase</keyword>
<evidence type="ECO:0000256" key="6">
    <source>
        <dbReference type="ARBA" id="ARBA00022679"/>
    </source>
</evidence>
<dbReference type="PANTHER" id="PTHR22749">
    <property type="entry name" value="RIBOFLAVIN KINASE/FMN ADENYLYLTRANSFERASE"/>
    <property type="match status" value="1"/>
</dbReference>
<dbReference type="SUPFAM" id="SSF52374">
    <property type="entry name" value="Nucleotidylyl transferase"/>
    <property type="match status" value="1"/>
</dbReference>
<evidence type="ECO:0000256" key="13">
    <source>
        <dbReference type="ARBA" id="ARBA00047880"/>
    </source>
</evidence>
<keyword evidence="18" id="KW-1185">Reference proteome</keyword>
<dbReference type="InterPro" id="IPR015865">
    <property type="entry name" value="Riboflavin_kinase_bac/euk"/>
</dbReference>
<comment type="caution">
    <text evidence="17">The sequence shown here is derived from an EMBL/GenBank/DDBJ whole genome shotgun (WGS) entry which is preliminary data.</text>
</comment>
<proteinExistence type="inferred from homology"/>
<evidence type="ECO:0000256" key="2">
    <source>
        <dbReference type="ARBA" id="ARBA00004726"/>
    </source>
</evidence>
<feature type="domain" description="Riboflavin kinase" evidence="16">
    <location>
        <begin position="181"/>
        <end position="306"/>
    </location>
</feature>
<dbReference type="SMART" id="SM00904">
    <property type="entry name" value="Flavokinase"/>
    <property type="match status" value="1"/>
</dbReference>
<dbReference type="EMBL" id="JAJBZT010000004">
    <property type="protein sequence ID" value="MCB6183565.1"/>
    <property type="molecule type" value="Genomic_DNA"/>
</dbReference>
<keyword evidence="9 15" id="KW-0418">Kinase</keyword>
<comment type="pathway">
    <text evidence="3 15">Cofactor biosynthesis; FMN biosynthesis; FMN from riboflavin (ATP route): step 1/1.</text>
</comment>
<evidence type="ECO:0000259" key="16">
    <source>
        <dbReference type="SMART" id="SM00904"/>
    </source>
</evidence>
<reference evidence="17" key="1">
    <citation type="submission" date="2021-10" db="EMBL/GenBank/DDBJ databases">
        <title>The complete genome sequence of Leeia sp. TBRC 13508.</title>
        <authorList>
            <person name="Charoenyingcharoen P."/>
            <person name="Yukphan P."/>
        </authorList>
    </citation>
    <scope>NUCLEOTIDE SEQUENCE</scope>
    <source>
        <strain evidence="17">TBRC 13508</strain>
    </source>
</reference>
<dbReference type="GO" id="GO:0008531">
    <property type="term" value="F:riboflavin kinase activity"/>
    <property type="evidence" value="ECO:0007669"/>
    <property type="project" value="UniProtKB-EC"/>
</dbReference>
<evidence type="ECO:0000256" key="7">
    <source>
        <dbReference type="ARBA" id="ARBA00022695"/>
    </source>
</evidence>
<evidence type="ECO:0000313" key="18">
    <source>
        <dbReference type="Proteomes" id="UP001165395"/>
    </source>
</evidence>
<keyword evidence="5 15" id="KW-0288">FMN</keyword>
<evidence type="ECO:0000256" key="1">
    <source>
        <dbReference type="ARBA" id="ARBA00002121"/>
    </source>
</evidence>
<gene>
    <name evidence="17" type="ORF">LIN78_08395</name>
</gene>
<dbReference type="CDD" id="cd02064">
    <property type="entry name" value="FAD_synthetase_N"/>
    <property type="match status" value="1"/>
</dbReference>
<evidence type="ECO:0000256" key="8">
    <source>
        <dbReference type="ARBA" id="ARBA00022741"/>
    </source>
</evidence>
<evidence type="ECO:0000256" key="5">
    <source>
        <dbReference type="ARBA" id="ARBA00022643"/>
    </source>
</evidence>
<accession>A0ABS8D5S1</accession>
<evidence type="ECO:0000256" key="9">
    <source>
        <dbReference type="ARBA" id="ARBA00022777"/>
    </source>
</evidence>
<sequence>MQVYRGLHSVHASPCAVTIGNFDGIHAGHQALLQRLKSEAQSRSLPTLVITFEPHPKEFFSSQTAPTRLTSLREKLELFREMGIDYVCIYPFRSALASISAEDFVVELLKKQLHTSYLLIGDDFCFGAKRKGNFALLQQFAENGLFELSSMTTFLQEESRVSSTRIRDSLESGRLEDATSMLLRPYRVSGKVVHGNKLGRTIGFPTANIHIKHNRPPLSGIFAVSVDGIDDKPIPGAASFGVRPTVMSNGLPTLEVFLLDFSGNLYGKHVGVRFHHKLRNEEKYPDLDSLVTQINKDVAQVKQYFVQHPNLLTTSALPLLSKVTR</sequence>
<dbReference type="NCBIfam" id="TIGR00083">
    <property type="entry name" value="ribF"/>
    <property type="match status" value="1"/>
</dbReference>
<dbReference type="Gene3D" id="3.40.50.620">
    <property type="entry name" value="HUPs"/>
    <property type="match status" value="1"/>
</dbReference>
<keyword evidence="11 15" id="KW-0067">ATP-binding</keyword>
<dbReference type="PANTHER" id="PTHR22749:SF6">
    <property type="entry name" value="RIBOFLAVIN KINASE"/>
    <property type="match status" value="1"/>
</dbReference>
<comment type="pathway">
    <text evidence="2 15">Cofactor biosynthesis; FAD biosynthesis; FAD from FMN: step 1/1.</text>
</comment>
<protein>
    <recommendedName>
        <fullName evidence="15">Riboflavin biosynthesis protein</fullName>
    </recommendedName>
    <domain>
        <recommendedName>
            <fullName evidence="15">Riboflavin kinase</fullName>
            <ecNumber evidence="15">2.7.1.26</ecNumber>
        </recommendedName>
        <alternativeName>
            <fullName evidence="15">Flavokinase</fullName>
        </alternativeName>
    </domain>
    <domain>
        <recommendedName>
            <fullName evidence="15">FMN adenylyltransferase</fullName>
            <ecNumber evidence="15">2.7.7.2</ecNumber>
        </recommendedName>
        <alternativeName>
            <fullName evidence="15">FAD pyrophosphorylase</fullName>
        </alternativeName>
        <alternativeName>
            <fullName evidence="15">FAD synthase</fullName>
        </alternativeName>
    </domain>
</protein>
<dbReference type="InterPro" id="IPR002606">
    <property type="entry name" value="Riboflavin_kinase_bac"/>
</dbReference>
<dbReference type="InterPro" id="IPR023465">
    <property type="entry name" value="Riboflavin_kinase_dom_sf"/>
</dbReference>
<evidence type="ECO:0000256" key="3">
    <source>
        <dbReference type="ARBA" id="ARBA00005201"/>
    </source>
</evidence>
<dbReference type="EC" id="2.7.7.2" evidence="15"/>
<dbReference type="RefSeq" id="WP_227180347.1">
    <property type="nucleotide sequence ID" value="NZ_JAJBZT010000004.1"/>
</dbReference>
<dbReference type="PIRSF" id="PIRSF004491">
    <property type="entry name" value="FAD_Synth"/>
    <property type="match status" value="1"/>
</dbReference>
<dbReference type="NCBIfam" id="NF004160">
    <property type="entry name" value="PRK05627.1-3"/>
    <property type="match status" value="1"/>
</dbReference>
<comment type="function">
    <text evidence="1">Catalyzes the phosphorylation of riboflavin to FMN followed by the adenylation of FMN to FAD.</text>
</comment>
<keyword evidence="6 15" id="KW-0808">Transferase</keyword>
<evidence type="ECO:0000256" key="10">
    <source>
        <dbReference type="ARBA" id="ARBA00022827"/>
    </source>
</evidence>
<dbReference type="GO" id="GO:0003919">
    <property type="term" value="F:FMN adenylyltransferase activity"/>
    <property type="evidence" value="ECO:0007669"/>
    <property type="project" value="UniProtKB-EC"/>
</dbReference>
<keyword evidence="4 15" id="KW-0285">Flavoprotein</keyword>
<keyword evidence="10 15" id="KW-0274">FAD</keyword>
<dbReference type="NCBIfam" id="NF004162">
    <property type="entry name" value="PRK05627.1-5"/>
    <property type="match status" value="1"/>
</dbReference>
<dbReference type="NCBIfam" id="NF004163">
    <property type="entry name" value="PRK05627.1-6"/>
    <property type="match status" value="1"/>
</dbReference>
<keyword evidence="12" id="KW-0511">Multifunctional enzyme</keyword>
<evidence type="ECO:0000256" key="11">
    <source>
        <dbReference type="ARBA" id="ARBA00022840"/>
    </source>
</evidence>
<evidence type="ECO:0000256" key="12">
    <source>
        <dbReference type="ARBA" id="ARBA00023268"/>
    </source>
</evidence>
<dbReference type="InterPro" id="IPR015864">
    <property type="entry name" value="FAD_synthase"/>
</dbReference>
<evidence type="ECO:0000256" key="4">
    <source>
        <dbReference type="ARBA" id="ARBA00022630"/>
    </source>
</evidence>